<evidence type="ECO:0000313" key="5">
    <source>
        <dbReference type="Proteomes" id="UP000808349"/>
    </source>
</evidence>
<name>A0A9D7SCQ0_9BACT</name>
<keyword evidence="2" id="KW-0808">Transferase</keyword>
<evidence type="ECO:0000256" key="1">
    <source>
        <dbReference type="ARBA" id="ARBA00022603"/>
    </source>
</evidence>
<dbReference type="EMBL" id="JADKFW010000014">
    <property type="protein sequence ID" value="MBK9719001.1"/>
    <property type="molecule type" value="Genomic_DNA"/>
</dbReference>
<dbReference type="Gene3D" id="3.40.50.150">
    <property type="entry name" value="Vaccinia Virus protein VP39"/>
    <property type="match status" value="1"/>
</dbReference>
<dbReference type="Pfam" id="PF13649">
    <property type="entry name" value="Methyltransf_25"/>
    <property type="match status" value="1"/>
</dbReference>
<dbReference type="PANTHER" id="PTHR43861:SF1">
    <property type="entry name" value="TRANS-ACONITATE 2-METHYLTRANSFERASE"/>
    <property type="match status" value="1"/>
</dbReference>
<dbReference type="AlphaFoldDB" id="A0A9D7SCQ0"/>
<dbReference type="InterPro" id="IPR029063">
    <property type="entry name" value="SAM-dependent_MTases_sf"/>
</dbReference>
<dbReference type="SUPFAM" id="SSF53335">
    <property type="entry name" value="S-adenosyl-L-methionine-dependent methyltransferases"/>
    <property type="match status" value="1"/>
</dbReference>
<sequence length="211" mass="24433">MDRYQSTFNMYNKVAQLYQDKFMDLNLYNDTYDLFCQYIKKLNAPIFEIACGPGNITKYILTNRPDFIVEAIDMAPNMLALAKINNPTAHFQLMDCRAIDTLNSKYDGIICGFCLPYLSKQDCLKLIKDSRALLNVDGILYLSAIEGDESLSGYETNSKGEDPIYINYYDEHFLTSSLMEHHFEILDVVRKPYMIKEDVWSTHLIIIAKRN</sequence>
<reference evidence="4 5" key="1">
    <citation type="submission" date="2020-10" db="EMBL/GenBank/DDBJ databases">
        <title>Connecting structure to function with the recovery of over 1000 high-quality activated sludge metagenome-assembled genomes encoding full-length rRNA genes using long-read sequencing.</title>
        <authorList>
            <person name="Singleton C.M."/>
            <person name="Petriglieri F."/>
            <person name="Kristensen J.M."/>
            <person name="Kirkegaard R.H."/>
            <person name="Michaelsen T.Y."/>
            <person name="Andersen M.H."/>
            <person name="Karst S.M."/>
            <person name="Dueholm M.S."/>
            <person name="Nielsen P.H."/>
            <person name="Albertsen M."/>
        </authorList>
    </citation>
    <scope>NUCLEOTIDE SEQUENCE [LARGE SCALE GENOMIC DNA]</scope>
    <source>
        <strain evidence="4">Ribe_18-Q3-R11-54_BAT3C.373</strain>
    </source>
</reference>
<accession>A0A9D7SCQ0</accession>
<gene>
    <name evidence="4" type="ORF">IPO85_16100</name>
</gene>
<comment type="caution">
    <text evidence="4">The sequence shown here is derived from an EMBL/GenBank/DDBJ whole genome shotgun (WGS) entry which is preliminary data.</text>
</comment>
<evidence type="ECO:0000313" key="4">
    <source>
        <dbReference type="EMBL" id="MBK9719001.1"/>
    </source>
</evidence>
<dbReference type="CDD" id="cd02440">
    <property type="entry name" value="AdoMet_MTases"/>
    <property type="match status" value="1"/>
</dbReference>
<feature type="domain" description="Methyltransferase" evidence="3">
    <location>
        <begin position="46"/>
        <end position="138"/>
    </location>
</feature>
<keyword evidence="1 4" id="KW-0489">Methyltransferase</keyword>
<evidence type="ECO:0000256" key="2">
    <source>
        <dbReference type="ARBA" id="ARBA00022679"/>
    </source>
</evidence>
<dbReference type="PANTHER" id="PTHR43861">
    <property type="entry name" value="TRANS-ACONITATE 2-METHYLTRANSFERASE-RELATED"/>
    <property type="match status" value="1"/>
</dbReference>
<organism evidence="4 5">
    <name type="scientific">Candidatus Defluviibacterium haderslevense</name>
    <dbReference type="NCBI Taxonomy" id="2981993"/>
    <lineage>
        <taxon>Bacteria</taxon>
        <taxon>Pseudomonadati</taxon>
        <taxon>Bacteroidota</taxon>
        <taxon>Saprospiria</taxon>
        <taxon>Saprospirales</taxon>
        <taxon>Saprospiraceae</taxon>
        <taxon>Candidatus Defluviibacterium</taxon>
    </lineage>
</organism>
<protein>
    <submittedName>
        <fullName evidence="4">Class I SAM-dependent methyltransferase</fullName>
    </submittedName>
</protein>
<dbReference type="GO" id="GO:0032259">
    <property type="term" value="P:methylation"/>
    <property type="evidence" value="ECO:0007669"/>
    <property type="project" value="UniProtKB-KW"/>
</dbReference>
<dbReference type="InterPro" id="IPR041698">
    <property type="entry name" value="Methyltransf_25"/>
</dbReference>
<dbReference type="GO" id="GO:0008168">
    <property type="term" value="F:methyltransferase activity"/>
    <property type="evidence" value="ECO:0007669"/>
    <property type="project" value="UniProtKB-KW"/>
</dbReference>
<dbReference type="Proteomes" id="UP000808349">
    <property type="component" value="Unassembled WGS sequence"/>
</dbReference>
<evidence type="ECO:0000259" key="3">
    <source>
        <dbReference type="Pfam" id="PF13649"/>
    </source>
</evidence>
<proteinExistence type="predicted"/>